<dbReference type="PANTHER" id="PTHR24322">
    <property type="entry name" value="PKSB"/>
    <property type="match status" value="1"/>
</dbReference>
<dbReference type="SUPFAM" id="SSF51735">
    <property type="entry name" value="NAD(P)-binding Rossmann-fold domains"/>
    <property type="match status" value="1"/>
</dbReference>
<dbReference type="PANTHER" id="PTHR24322:SF736">
    <property type="entry name" value="RETINOL DEHYDROGENASE 10"/>
    <property type="match status" value="1"/>
</dbReference>
<organism evidence="4 5">
    <name type="scientific">Mycoemilia scoparia</name>
    <dbReference type="NCBI Taxonomy" id="417184"/>
    <lineage>
        <taxon>Eukaryota</taxon>
        <taxon>Fungi</taxon>
        <taxon>Fungi incertae sedis</taxon>
        <taxon>Zoopagomycota</taxon>
        <taxon>Kickxellomycotina</taxon>
        <taxon>Kickxellomycetes</taxon>
        <taxon>Kickxellales</taxon>
        <taxon>Kickxellaceae</taxon>
        <taxon>Mycoemilia</taxon>
    </lineage>
</organism>
<comment type="caution">
    <text evidence="4">The sequence shown here is derived from an EMBL/GenBank/DDBJ whole genome shotgun (WGS) entry which is preliminary data.</text>
</comment>
<reference evidence="4" key="1">
    <citation type="submission" date="2022-07" db="EMBL/GenBank/DDBJ databases">
        <title>Phylogenomic reconstructions and comparative analyses of Kickxellomycotina fungi.</title>
        <authorList>
            <person name="Reynolds N.K."/>
            <person name="Stajich J.E."/>
            <person name="Barry K."/>
            <person name="Grigoriev I.V."/>
            <person name="Crous P."/>
            <person name="Smith M.E."/>
        </authorList>
    </citation>
    <scope>NUCLEOTIDE SEQUENCE</scope>
    <source>
        <strain evidence="4">NBRC 100468</strain>
    </source>
</reference>
<comment type="similarity">
    <text evidence="1">Belongs to the short-chain dehydrogenases/reductases (SDR) family.</text>
</comment>
<dbReference type="AlphaFoldDB" id="A0A9W8DQJ4"/>
<dbReference type="Gene3D" id="3.40.50.720">
    <property type="entry name" value="NAD(P)-binding Rossmann-like Domain"/>
    <property type="match status" value="1"/>
</dbReference>
<proteinExistence type="inferred from homology"/>
<dbReference type="PRINTS" id="PR00081">
    <property type="entry name" value="GDHRDH"/>
</dbReference>
<evidence type="ECO:0000313" key="5">
    <source>
        <dbReference type="Proteomes" id="UP001150538"/>
    </source>
</evidence>
<dbReference type="GO" id="GO:0016616">
    <property type="term" value="F:oxidoreductase activity, acting on the CH-OH group of donors, NAD or NADP as acceptor"/>
    <property type="evidence" value="ECO:0007669"/>
    <property type="project" value="TreeGrafter"/>
</dbReference>
<sequence length="181" mass="20204">MAGFRLCVEPGFNIDTFVYLFLKFPFGVVLPFVVGLILHSQTSIQQPWPFISIFPSFYLVAKISQWVTAAPPLAKEIDWKSSVVVLTGGSHGVGYSLARQMLGHGATVVVLDIQPFRLHSPFHNLKNRIKYYRVDLGNKNDVKSVCKKVKEEVGQPNVLVCNAGTVSLKNLLDQTDDDIER</sequence>
<keyword evidence="3" id="KW-1133">Transmembrane helix</keyword>
<protein>
    <submittedName>
        <fullName evidence="4">Uncharacterized protein</fullName>
    </submittedName>
</protein>
<feature type="transmembrane region" description="Helical" evidence="3">
    <location>
        <begin position="20"/>
        <end position="38"/>
    </location>
</feature>
<keyword evidence="3" id="KW-0812">Transmembrane</keyword>
<dbReference type="InterPro" id="IPR036291">
    <property type="entry name" value="NAD(P)-bd_dom_sf"/>
</dbReference>
<gene>
    <name evidence="4" type="ORF">H4219_002475</name>
</gene>
<accession>A0A9W8DQJ4</accession>
<dbReference type="OrthoDB" id="10253736at2759"/>
<keyword evidence="2" id="KW-0560">Oxidoreductase</keyword>
<keyword evidence="3" id="KW-0472">Membrane</keyword>
<dbReference type="Pfam" id="PF00106">
    <property type="entry name" value="adh_short"/>
    <property type="match status" value="1"/>
</dbReference>
<dbReference type="InterPro" id="IPR002347">
    <property type="entry name" value="SDR_fam"/>
</dbReference>
<dbReference type="Proteomes" id="UP001150538">
    <property type="component" value="Unassembled WGS sequence"/>
</dbReference>
<evidence type="ECO:0000256" key="3">
    <source>
        <dbReference type="SAM" id="Phobius"/>
    </source>
</evidence>
<evidence type="ECO:0000313" key="4">
    <source>
        <dbReference type="EMBL" id="KAJ1918672.1"/>
    </source>
</evidence>
<evidence type="ECO:0000256" key="1">
    <source>
        <dbReference type="ARBA" id="ARBA00006484"/>
    </source>
</evidence>
<keyword evidence="5" id="KW-1185">Reference proteome</keyword>
<name>A0A9W8DQJ4_9FUNG</name>
<dbReference type="EMBL" id="JANBPU010000040">
    <property type="protein sequence ID" value="KAJ1918672.1"/>
    <property type="molecule type" value="Genomic_DNA"/>
</dbReference>
<evidence type="ECO:0000256" key="2">
    <source>
        <dbReference type="ARBA" id="ARBA00023002"/>
    </source>
</evidence>